<evidence type="ECO:0000313" key="4">
    <source>
        <dbReference type="Proteomes" id="UP000595662"/>
    </source>
</evidence>
<dbReference type="PANTHER" id="PTHR46411:SF3">
    <property type="entry name" value="AAA+ ATPASE DOMAIN-CONTAINING PROTEIN"/>
    <property type="match status" value="1"/>
</dbReference>
<dbReference type="GO" id="GO:0016887">
    <property type="term" value="F:ATP hydrolysis activity"/>
    <property type="evidence" value="ECO:0007669"/>
    <property type="project" value="InterPro"/>
</dbReference>
<dbReference type="InterPro" id="IPR027417">
    <property type="entry name" value="P-loop_NTPase"/>
</dbReference>
<organism evidence="3 4">
    <name type="scientific">Penicillium digitatum</name>
    <name type="common">Green mold</name>
    <dbReference type="NCBI Taxonomy" id="36651"/>
    <lineage>
        <taxon>Eukaryota</taxon>
        <taxon>Fungi</taxon>
        <taxon>Dikarya</taxon>
        <taxon>Ascomycota</taxon>
        <taxon>Pezizomycotina</taxon>
        <taxon>Eurotiomycetes</taxon>
        <taxon>Eurotiomycetidae</taxon>
        <taxon>Eurotiales</taxon>
        <taxon>Aspergillaceae</taxon>
        <taxon>Penicillium</taxon>
    </lineage>
</organism>
<dbReference type="PANTHER" id="PTHR46411">
    <property type="entry name" value="FAMILY ATPASE, PUTATIVE-RELATED"/>
    <property type="match status" value="1"/>
</dbReference>
<dbReference type="Gene3D" id="3.40.50.300">
    <property type="entry name" value="P-loop containing nucleotide triphosphate hydrolases"/>
    <property type="match status" value="1"/>
</dbReference>
<dbReference type="VEuPathDB" id="FungiDB:PDIP_33740"/>
<protein>
    <submittedName>
        <fullName evidence="3">AAA family ATPase, putative</fullName>
    </submittedName>
</protein>
<proteinExistence type="predicted"/>
<reference evidence="3 4" key="1">
    <citation type="submission" date="2020-08" db="EMBL/GenBank/DDBJ databases">
        <title>The completed genome sequence of the pathogenic ascomycete fungus Penicillium digitatum.</title>
        <authorList>
            <person name="Wang M."/>
        </authorList>
    </citation>
    <scope>NUCLEOTIDE SEQUENCE [LARGE SCALE GENOMIC DNA]</scope>
    <source>
        <strain evidence="3 4">PdW03</strain>
    </source>
</reference>
<accession>A0A7T6XR07</accession>
<dbReference type="SUPFAM" id="SSF52540">
    <property type="entry name" value="P-loop containing nucleoside triphosphate hydrolases"/>
    <property type="match status" value="1"/>
</dbReference>
<gene>
    <name evidence="3" type="ORF">Pdw03_0716</name>
</gene>
<dbReference type="RefSeq" id="XP_065957427.1">
    <property type="nucleotide sequence ID" value="XM_066099700.1"/>
</dbReference>
<evidence type="ECO:0000313" key="3">
    <source>
        <dbReference type="EMBL" id="QQK45818.1"/>
    </source>
</evidence>
<dbReference type="EMBL" id="CP060777">
    <property type="protein sequence ID" value="QQK45818.1"/>
    <property type="molecule type" value="Genomic_DNA"/>
</dbReference>
<sequence length="423" mass="48744">MAIEISDGVAIGDSTTEPETKDIQYEPVGTICDFRTLYQTNPDSFDERAWSKEVPIDLPDPVEDAESAQYALLVRKKKCYYGRSSLSVHSIVVQSERLKVFLKKALKNYPGVIPTLQRLEIKSPFRPFVHRQVSSEDEPSQNDYFEVEYVEFNGKKDTIQKVSTERGKKWEAYKEYHFRSYERVSNSKNSKSRDTNFKDTKYRVKSRVIIDTEVYNLSESTRSVQICREIDGELDDLQRLVATPILYGYSLNDKGWCSFHVNHLKDIEWNEQAVGSLVLLREQQGLKEVILAVAKAQSRKVDEFDDIVRGKGKGFIMQLSGPLGPKLPKWGAVLLLDEADVFMKARDSNNLARNELVSIFLSMLEYYEGILFLTTNRTQNIDPAFESRIHLSLTYKDFDAESRRQSWAQFLSHSMNNEAFTDE</sequence>
<dbReference type="AlphaFoldDB" id="A0A7T6XR07"/>
<dbReference type="InterPro" id="IPR003959">
    <property type="entry name" value="ATPase_AAA_core"/>
</dbReference>
<feature type="domain" description="ATPase AAA-type core" evidence="2">
    <location>
        <begin position="332"/>
        <end position="390"/>
    </location>
</feature>
<feature type="region of interest" description="Disordered" evidence="1">
    <location>
        <begin position="1"/>
        <end position="20"/>
    </location>
</feature>
<dbReference type="Proteomes" id="UP000595662">
    <property type="component" value="Chromosome 4"/>
</dbReference>
<evidence type="ECO:0000259" key="2">
    <source>
        <dbReference type="Pfam" id="PF00004"/>
    </source>
</evidence>
<evidence type="ECO:0000256" key="1">
    <source>
        <dbReference type="SAM" id="MobiDB-lite"/>
    </source>
</evidence>
<dbReference type="Pfam" id="PF00004">
    <property type="entry name" value="AAA"/>
    <property type="match status" value="1"/>
</dbReference>
<name>A0A7T6XR07_PENDI</name>
<dbReference type="GeneID" id="26231694"/>
<dbReference type="GO" id="GO:0005524">
    <property type="term" value="F:ATP binding"/>
    <property type="evidence" value="ECO:0007669"/>
    <property type="project" value="InterPro"/>
</dbReference>